<name>A0A6N3A8A0_9FIRM</name>
<gene>
    <name evidence="2" type="ORF">IBLFYP30_01223</name>
</gene>
<protein>
    <submittedName>
        <fullName evidence="2">tRNA_anti-like protein</fullName>
    </submittedName>
</protein>
<dbReference type="InterPro" id="IPR024422">
    <property type="entry name" value="Protein_unknown_function_OB"/>
</dbReference>
<sequence length="363" mass="41888">MKEEKFCRHCGGKLDINTNRCLKCGKEQRDFLKKHPLFIPVVCVVLLICISIGIIFYGINSIHKNSDSAEYSKLDSLLGGLWDNISTTPEEIIQSYKDDFEESESKYSYTYLEITGKIQSIEENDKILKIQLQTDKKDDYKVYCYFDKEDNDEVYDELKNYKQGTEITAVGEFERKGKILNINYCILGDWDTYYAFDNTFQIDVDLEDLIESAKKNDKSIALKKENIMSFDYDILDYSYSYEDILDNISEISGGEVEITDIDEEAGIINTTITMKINGKETSIEVEDGDSIFDENLVYQINKVLKENNSEKMFYCAVREYDDDLNLINIAYSNESDITKINKVLNKSNLDISNFKKDAKSTSI</sequence>
<evidence type="ECO:0000256" key="1">
    <source>
        <dbReference type="SAM" id="Phobius"/>
    </source>
</evidence>
<dbReference type="AlphaFoldDB" id="A0A6N3A8A0"/>
<keyword evidence="1" id="KW-1133">Transmembrane helix</keyword>
<dbReference type="EMBL" id="CACRUE010000022">
    <property type="protein sequence ID" value="VYT88304.1"/>
    <property type="molecule type" value="Genomic_DNA"/>
</dbReference>
<keyword evidence="1" id="KW-0812">Transmembrane</keyword>
<reference evidence="2" key="1">
    <citation type="submission" date="2019-11" db="EMBL/GenBank/DDBJ databases">
        <authorList>
            <person name="Feng L."/>
        </authorList>
    </citation>
    <scope>NUCLEOTIDE SEQUENCE</scope>
    <source>
        <strain evidence="2">IbartlettiiLFYP30</strain>
    </source>
</reference>
<evidence type="ECO:0000313" key="2">
    <source>
        <dbReference type="EMBL" id="VYT88304.1"/>
    </source>
</evidence>
<dbReference type="RefSeq" id="WP_156530694.1">
    <property type="nucleotide sequence ID" value="NZ_CACRUE010000022.1"/>
</dbReference>
<accession>A0A6N3A8A0</accession>
<keyword evidence="1" id="KW-0472">Membrane</keyword>
<feature type="transmembrane region" description="Helical" evidence="1">
    <location>
        <begin position="37"/>
        <end position="59"/>
    </location>
</feature>
<dbReference type="Pfam" id="PF12869">
    <property type="entry name" value="tRNA_anti-like"/>
    <property type="match status" value="1"/>
</dbReference>
<organism evidence="2">
    <name type="scientific">Intestinibacter bartlettii</name>
    <dbReference type="NCBI Taxonomy" id="261299"/>
    <lineage>
        <taxon>Bacteria</taxon>
        <taxon>Bacillati</taxon>
        <taxon>Bacillota</taxon>
        <taxon>Clostridia</taxon>
        <taxon>Peptostreptococcales</taxon>
        <taxon>Peptostreptococcaceae</taxon>
        <taxon>Intestinibacter</taxon>
    </lineage>
</organism>
<proteinExistence type="predicted"/>